<evidence type="ECO:0000313" key="3">
    <source>
        <dbReference type="Proteomes" id="UP000594262"/>
    </source>
</evidence>
<feature type="compositionally biased region" description="Polar residues" evidence="1">
    <location>
        <begin position="143"/>
        <end position="154"/>
    </location>
</feature>
<sequence>RLLPIGLCCASPVLSCCCQTDKHPLGKSILIPTKMPRKLIYELIKKHPEIGEHFLEQDKDDNFILGLSYREYKAFLSDFPSLERFNAWTVVEDWMGTCDTPPLALSPNQSPHSTIQQNLQTIHVPLETQSFQLPRLTSQQPICVSPKTQSTQSPCPREESSIRREESSIQREESSIRREESSIRREESSIRREGSSIRREEQMCPPSILKSDGGKILLSSFSWIEKAAACHQPDILVISSPRFVVYKDAKLMNTEKAGGLNKTQVDQLLRTTITNMQTELSLRKYPRTPSDEELEEMAKALTITYPSLIDELNSHEDCLSKLTRRVYNDPNCRAVSEAAGERKRQKRKNKITTEQHP</sequence>
<dbReference type="OrthoDB" id="8962263at2759"/>
<keyword evidence="3" id="KW-1185">Reference proteome</keyword>
<accession>A0A7M5U1F6</accession>
<dbReference type="AlphaFoldDB" id="A0A7M5U1F6"/>
<proteinExistence type="predicted"/>
<protein>
    <submittedName>
        <fullName evidence="2">Uncharacterized protein</fullName>
    </submittedName>
</protein>
<dbReference type="EnsemblMetazoa" id="CLYHEMT004872.1">
    <property type="protein sequence ID" value="CLYHEMP004872.1"/>
    <property type="gene ID" value="CLYHEMG004872"/>
</dbReference>
<evidence type="ECO:0000256" key="1">
    <source>
        <dbReference type="SAM" id="MobiDB-lite"/>
    </source>
</evidence>
<reference evidence="2" key="1">
    <citation type="submission" date="2021-01" db="UniProtKB">
        <authorList>
            <consortium name="EnsemblMetazoa"/>
        </authorList>
    </citation>
    <scope>IDENTIFICATION</scope>
</reference>
<feature type="region of interest" description="Disordered" evidence="1">
    <location>
        <begin position="335"/>
        <end position="357"/>
    </location>
</feature>
<feature type="compositionally biased region" description="Basic and acidic residues" evidence="1">
    <location>
        <begin position="156"/>
        <end position="200"/>
    </location>
</feature>
<organism evidence="2 3">
    <name type="scientific">Clytia hemisphaerica</name>
    <dbReference type="NCBI Taxonomy" id="252671"/>
    <lineage>
        <taxon>Eukaryota</taxon>
        <taxon>Metazoa</taxon>
        <taxon>Cnidaria</taxon>
        <taxon>Hydrozoa</taxon>
        <taxon>Hydroidolina</taxon>
        <taxon>Leptothecata</taxon>
        <taxon>Obeliida</taxon>
        <taxon>Clytiidae</taxon>
        <taxon>Clytia</taxon>
    </lineage>
</organism>
<evidence type="ECO:0000313" key="2">
    <source>
        <dbReference type="EnsemblMetazoa" id="CLYHEMP004872.1"/>
    </source>
</evidence>
<feature type="region of interest" description="Disordered" evidence="1">
    <location>
        <begin position="143"/>
        <end position="200"/>
    </location>
</feature>
<name>A0A7M5U1F6_9CNID</name>
<dbReference type="Proteomes" id="UP000594262">
    <property type="component" value="Unplaced"/>
</dbReference>